<keyword evidence="2" id="KW-0378">Hydrolase</keyword>
<dbReference type="HOGENOM" id="CLU_009600_0_3_11"/>
<dbReference type="Proteomes" id="UP000002007">
    <property type="component" value="Chromosome"/>
</dbReference>
<dbReference type="EMBL" id="CP000910">
    <property type="protein sequence ID" value="ABY24046.1"/>
    <property type="molecule type" value="Genomic_DNA"/>
</dbReference>
<dbReference type="PANTHER" id="PTHR11895">
    <property type="entry name" value="TRANSAMIDASE"/>
    <property type="match status" value="1"/>
</dbReference>
<dbReference type="AlphaFoldDB" id="A9WTA8"/>
<gene>
    <name evidence="2" type="ordered locus">RSal33209_2315</name>
</gene>
<organism evidence="2 3">
    <name type="scientific">Renibacterium salmoninarum (strain ATCC 33209 / DSM 20767 / JCM 11484 / NBRC 15589 / NCIMB 2235)</name>
    <dbReference type="NCBI Taxonomy" id="288705"/>
    <lineage>
        <taxon>Bacteria</taxon>
        <taxon>Bacillati</taxon>
        <taxon>Actinomycetota</taxon>
        <taxon>Actinomycetes</taxon>
        <taxon>Micrococcales</taxon>
        <taxon>Micrococcaceae</taxon>
        <taxon>Renibacterium</taxon>
    </lineage>
</organism>
<dbReference type="InterPro" id="IPR036928">
    <property type="entry name" value="AS_sf"/>
</dbReference>
<dbReference type="NCBIfam" id="NF005450">
    <property type="entry name" value="PRK07042.1"/>
    <property type="match status" value="1"/>
</dbReference>
<proteinExistence type="predicted"/>
<sequence length="469" mass="49154">MTKLHDLNAAELAASYASAEFSPSDVCAAVLARIEECEPTLNAFYQQDAEGAIFAAAQSTQRWLSGAARGPLDGVPVTIKENIARKGVPMPAGTALPNPPIAVANAPIVDRLVESGAVILGSTTMPDWGMLSSSVSSLHGISRSPWNPDWTTGGSSAGARAAAAAAAGYGPLHLGTDIGGSIRLPGTWLGLATLKPSAGLVPLDAPYLGRAAGPIARNVSDAALLLSVVAQFDARDFTARPYPEMELQNLAFQPIDSRVGIHLDAGAGAEVDDEIAAAVLAVAEVFAKAGAKVASLPPFINQQLMDSLDNFWRTRSYRDFAALTVEDQGRVLPYIARWCARGSEFDGATTISHYEAIAAIQQATVAATWPYDLVISPVAPMAAFGAEQPMPNDDPEQTMGHIAFTAPYNMSDQPAATVNCGFTADGRPIGVQIAGRVGADQRVLSAAAWYEANRPESAIPDWAELLVSY</sequence>
<dbReference type="PANTHER" id="PTHR11895:SF173">
    <property type="entry name" value="GLUTAMYL-TRNA AMIDOTRANSFERASE SUBUNIT A"/>
    <property type="match status" value="1"/>
</dbReference>
<dbReference type="RefSeq" id="WP_012245709.1">
    <property type="nucleotide sequence ID" value="NC_010168.1"/>
</dbReference>
<dbReference type="Gene3D" id="3.90.1300.10">
    <property type="entry name" value="Amidase signature (AS) domain"/>
    <property type="match status" value="1"/>
</dbReference>
<reference evidence="3" key="1">
    <citation type="journal article" date="2008" name="J. Bacteriol.">
        <title>Genome sequence of the fish pathogen Renibacterium salmoninarum suggests reductive evolution away from an environmental Arthrobacter ancestor.</title>
        <authorList>
            <person name="Wiens G.D."/>
            <person name="Rockey D.D."/>
            <person name="Wu Z."/>
            <person name="Chang J."/>
            <person name="Levy R."/>
            <person name="Crane S."/>
            <person name="Chen D.S."/>
            <person name="Capri G.R."/>
            <person name="Burnett J.R."/>
            <person name="Sudheesh P.S."/>
            <person name="Schipma M.J."/>
            <person name="Burd H."/>
            <person name="Bhattacharyya A."/>
            <person name="Rhodes L.D."/>
            <person name="Kaul R."/>
            <person name="Strom M.S."/>
        </authorList>
    </citation>
    <scope>NUCLEOTIDE SEQUENCE [LARGE SCALE GENOMIC DNA]</scope>
    <source>
        <strain evidence="3">ATCC 33209 / DSM 20767 / JCM 11484 / NBRC 15589 / NCIMB 2235</strain>
    </source>
</reference>
<feature type="domain" description="Amidase" evidence="1">
    <location>
        <begin position="26"/>
        <end position="444"/>
    </location>
</feature>
<evidence type="ECO:0000259" key="1">
    <source>
        <dbReference type="Pfam" id="PF01425"/>
    </source>
</evidence>
<dbReference type="Pfam" id="PF01425">
    <property type="entry name" value="Amidase"/>
    <property type="match status" value="1"/>
</dbReference>
<keyword evidence="3" id="KW-1185">Reference proteome</keyword>
<dbReference type="InterPro" id="IPR023631">
    <property type="entry name" value="Amidase_dom"/>
</dbReference>
<dbReference type="SUPFAM" id="SSF75304">
    <property type="entry name" value="Amidase signature (AS) enzymes"/>
    <property type="match status" value="1"/>
</dbReference>
<dbReference type="STRING" id="288705.RSal33209_2315"/>
<name>A9WTA8_RENSM</name>
<dbReference type="KEGG" id="rsa:RSal33209_2315"/>
<dbReference type="InterPro" id="IPR000120">
    <property type="entry name" value="Amidase"/>
</dbReference>
<accession>A9WTA8</accession>
<evidence type="ECO:0000313" key="2">
    <source>
        <dbReference type="EMBL" id="ABY24046.1"/>
    </source>
</evidence>
<dbReference type="GO" id="GO:0004040">
    <property type="term" value="F:amidase activity"/>
    <property type="evidence" value="ECO:0007669"/>
    <property type="project" value="UniProtKB-EC"/>
</dbReference>
<evidence type="ECO:0000313" key="3">
    <source>
        <dbReference type="Proteomes" id="UP000002007"/>
    </source>
</evidence>
<dbReference type="eggNOG" id="COG0154">
    <property type="taxonomic scope" value="Bacteria"/>
</dbReference>
<dbReference type="EC" id="3.5.1.4" evidence="2"/>
<protein>
    <submittedName>
        <fullName evidence="2">Amidase</fullName>
        <ecNumber evidence="2">3.5.1.4</ecNumber>
    </submittedName>
</protein>